<dbReference type="AlphaFoldDB" id="A0AAJ1SXN9"/>
<evidence type="ECO:0000313" key="2">
    <source>
        <dbReference type="EMBL" id="MDQ0214585.1"/>
    </source>
</evidence>
<dbReference type="InterPro" id="IPR023804">
    <property type="entry name" value="DUF3792_TM"/>
</dbReference>
<evidence type="ECO:0000256" key="1">
    <source>
        <dbReference type="SAM" id="Phobius"/>
    </source>
</evidence>
<name>A0AAJ1SXN9_9BACI</name>
<dbReference type="Pfam" id="PF12670">
    <property type="entry name" value="DUF3792"/>
    <property type="match status" value="1"/>
</dbReference>
<keyword evidence="1" id="KW-0472">Membrane</keyword>
<feature type="transmembrane region" description="Helical" evidence="1">
    <location>
        <begin position="7"/>
        <end position="30"/>
    </location>
</feature>
<proteinExistence type="predicted"/>
<dbReference type="EMBL" id="JAUSUC010000008">
    <property type="protein sequence ID" value="MDQ0214585.1"/>
    <property type="molecule type" value="Genomic_DNA"/>
</dbReference>
<keyword evidence="1" id="KW-1133">Transmembrane helix</keyword>
<gene>
    <name evidence="2" type="ORF">J2S13_000981</name>
</gene>
<accession>A0AAJ1SXN9</accession>
<keyword evidence="1" id="KW-0812">Transmembrane</keyword>
<comment type="caution">
    <text evidence="2">The sequence shown here is derived from an EMBL/GenBank/DDBJ whole genome shotgun (WGS) entry which is preliminary data.</text>
</comment>
<reference evidence="2" key="1">
    <citation type="submission" date="2023-07" db="EMBL/GenBank/DDBJ databases">
        <title>Genomic Encyclopedia of Type Strains, Phase IV (KMG-IV): sequencing the most valuable type-strain genomes for metagenomic binning, comparative biology and taxonomic classification.</title>
        <authorList>
            <person name="Goeker M."/>
        </authorList>
    </citation>
    <scope>NUCLEOTIDE SEQUENCE</scope>
    <source>
        <strain evidence="2">DSM 23947</strain>
    </source>
</reference>
<feature type="transmembrane region" description="Helical" evidence="1">
    <location>
        <begin position="42"/>
        <end position="60"/>
    </location>
</feature>
<dbReference type="RefSeq" id="WP_307256572.1">
    <property type="nucleotide sequence ID" value="NZ_JAUSUC010000008.1"/>
</dbReference>
<feature type="transmembrane region" description="Helical" evidence="1">
    <location>
        <begin position="99"/>
        <end position="119"/>
    </location>
</feature>
<protein>
    <submittedName>
        <fullName evidence="2">Membrane protein (TIGR04086 family)</fullName>
    </submittedName>
</protein>
<feature type="transmembrane region" description="Helical" evidence="1">
    <location>
        <begin position="67"/>
        <end position="87"/>
    </location>
</feature>
<organism evidence="2 3">
    <name type="scientific">Oikeobacillus pervagus</name>
    <dbReference type="NCBI Taxonomy" id="1325931"/>
    <lineage>
        <taxon>Bacteria</taxon>
        <taxon>Bacillati</taxon>
        <taxon>Bacillota</taxon>
        <taxon>Bacilli</taxon>
        <taxon>Bacillales</taxon>
        <taxon>Bacillaceae</taxon>
        <taxon>Oikeobacillus</taxon>
    </lineage>
</organism>
<evidence type="ECO:0000313" key="3">
    <source>
        <dbReference type="Proteomes" id="UP001237207"/>
    </source>
</evidence>
<sequence length="127" mass="13906">MKSFSQAILYGLLAIFMVIIVLSLIFSMILKFTSLQETSIQLLVTILSFFTLFMGGFISGGKGKQKGWLIGGITGGFYTVIVFLFQYLGHDTVFNGEQIIYHVCYILTAMMGGVLGVNLSGGKPRES</sequence>
<dbReference type="NCBIfam" id="TIGR04086">
    <property type="entry name" value="TIGR04086_membr"/>
    <property type="match status" value="1"/>
</dbReference>
<keyword evidence="3" id="KW-1185">Reference proteome</keyword>
<dbReference type="Proteomes" id="UP001237207">
    <property type="component" value="Unassembled WGS sequence"/>
</dbReference>